<dbReference type="EMBL" id="JAQJAN010000001">
    <property type="protein sequence ID" value="KAJ5741058.1"/>
    <property type="molecule type" value="Genomic_DNA"/>
</dbReference>
<comment type="cofactor">
    <cofactor evidence="1">
        <name>heme</name>
        <dbReference type="ChEBI" id="CHEBI:30413"/>
    </cofactor>
</comment>
<dbReference type="PANTHER" id="PTHR24305">
    <property type="entry name" value="CYTOCHROME P450"/>
    <property type="match status" value="1"/>
</dbReference>
<evidence type="ECO:0000256" key="3">
    <source>
        <dbReference type="ARBA" id="ARBA00023002"/>
    </source>
</evidence>
<dbReference type="Pfam" id="PF00067">
    <property type="entry name" value="p450"/>
    <property type="match status" value="1"/>
</dbReference>
<dbReference type="PROSITE" id="PS00086">
    <property type="entry name" value="CYTOCHROME_P450"/>
    <property type="match status" value="1"/>
</dbReference>
<keyword evidence="2 5" id="KW-0479">Metal-binding</keyword>
<keyword evidence="3 5" id="KW-0560">Oxidoreductase</keyword>
<dbReference type="GO" id="GO:0020037">
    <property type="term" value="F:heme binding"/>
    <property type="evidence" value="ECO:0007669"/>
    <property type="project" value="InterPro"/>
</dbReference>
<evidence type="ECO:0000313" key="6">
    <source>
        <dbReference type="EMBL" id="KAJ5741058.1"/>
    </source>
</evidence>
<dbReference type="Proteomes" id="UP001215712">
    <property type="component" value="Unassembled WGS sequence"/>
</dbReference>
<reference evidence="6" key="2">
    <citation type="submission" date="2023-01" db="EMBL/GenBank/DDBJ databases">
        <authorList>
            <person name="Petersen C."/>
        </authorList>
    </citation>
    <scope>NUCLEOTIDE SEQUENCE</scope>
    <source>
        <strain evidence="6">IBT 17514</strain>
    </source>
</reference>
<evidence type="ECO:0000256" key="4">
    <source>
        <dbReference type="ARBA" id="ARBA00023004"/>
    </source>
</evidence>
<dbReference type="GO" id="GO:0004497">
    <property type="term" value="F:monooxygenase activity"/>
    <property type="evidence" value="ECO:0007669"/>
    <property type="project" value="UniProtKB-KW"/>
</dbReference>
<organism evidence="6 7">
    <name type="scientific">Penicillium malachiteum</name>
    <dbReference type="NCBI Taxonomy" id="1324776"/>
    <lineage>
        <taxon>Eukaryota</taxon>
        <taxon>Fungi</taxon>
        <taxon>Dikarya</taxon>
        <taxon>Ascomycota</taxon>
        <taxon>Pezizomycotina</taxon>
        <taxon>Eurotiomycetes</taxon>
        <taxon>Eurotiomycetidae</taxon>
        <taxon>Eurotiales</taxon>
        <taxon>Aspergillaceae</taxon>
        <taxon>Penicillium</taxon>
    </lineage>
</organism>
<evidence type="ECO:0000256" key="2">
    <source>
        <dbReference type="ARBA" id="ARBA00022723"/>
    </source>
</evidence>
<sequence>MFNVRPHKEHAALRRHIAGPYKFSNFKKLEPLMDHRMREWFKRLDEKFAETGDAFDFSWWSLYLAYDVISEAVYGAPFGFIEQGKDIKITPLKKYLVVKSTDDSGMGVLLRFRDNLIDKRLEDMKMGKHIDKVDFLVFTKLCGSAHLGPPFSFDMSLHQVPISTGRLFPPGIEVAVNAWILHRDPALYGEDTEVFCPDCWLNPERAKMFKRYDFTFGYGSRACLGKDIATMKLFKAPLQFLRRYQFERVPGKPEPRFVLHGGIASWIDVWITLRQKSSVK</sequence>
<keyword evidence="4 5" id="KW-0408">Iron</keyword>
<evidence type="ECO:0000256" key="1">
    <source>
        <dbReference type="ARBA" id="ARBA00001971"/>
    </source>
</evidence>
<accession>A0AAD6N184</accession>
<dbReference type="GO" id="GO:0016705">
    <property type="term" value="F:oxidoreductase activity, acting on paired donors, with incorporation or reduction of molecular oxygen"/>
    <property type="evidence" value="ECO:0007669"/>
    <property type="project" value="InterPro"/>
</dbReference>
<dbReference type="GO" id="GO:0005506">
    <property type="term" value="F:iron ion binding"/>
    <property type="evidence" value="ECO:0007669"/>
    <property type="project" value="InterPro"/>
</dbReference>
<dbReference type="InterPro" id="IPR050121">
    <property type="entry name" value="Cytochrome_P450_monoxygenase"/>
</dbReference>
<dbReference type="PANTHER" id="PTHR24305:SF85">
    <property type="entry name" value="P450, PUTATIVE (EUROFUNG)-RELATED"/>
    <property type="match status" value="1"/>
</dbReference>
<reference evidence="6" key="1">
    <citation type="journal article" date="2023" name="IMA Fungus">
        <title>Comparative genomic study of the Penicillium genus elucidates a diverse pangenome and 15 lateral gene transfer events.</title>
        <authorList>
            <person name="Petersen C."/>
            <person name="Sorensen T."/>
            <person name="Nielsen M.R."/>
            <person name="Sondergaard T.E."/>
            <person name="Sorensen J.L."/>
            <person name="Fitzpatrick D.A."/>
            <person name="Frisvad J.C."/>
            <person name="Nielsen K.L."/>
        </authorList>
    </citation>
    <scope>NUCLEOTIDE SEQUENCE</scope>
    <source>
        <strain evidence="6">IBT 17514</strain>
    </source>
</reference>
<dbReference type="InterPro" id="IPR036396">
    <property type="entry name" value="Cyt_P450_sf"/>
</dbReference>
<keyword evidence="5" id="KW-0503">Monooxygenase</keyword>
<evidence type="ECO:0008006" key="8">
    <source>
        <dbReference type="Google" id="ProtNLM"/>
    </source>
</evidence>
<protein>
    <recommendedName>
        <fullName evidence="8">Cytochrome P450</fullName>
    </recommendedName>
</protein>
<dbReference type="AlphaFoldDB" id="A0AAD6N184"/>
<comment type="caution">
    <text evidence="6">The sequence shown here is derived from an EMBL/GenBank/DDBJ whole genome shotgun (WGS) entry which is preliminary data.</text>
</comment>
<name>A0AAD6N184_9EURO</name>
<gene>
    <name evidence="6" type="ORF">N7493_000930</name>
</gene>
<dbReference type="InterPro" id="IPR001128">
    <property type="entry name" value="Cyt_P450"/>
</dbReference>
<keyword evidence="5" id="KW-0349">Heme</keyword>
<dbReference type="Gene3D" id="1.10.630.10">
    <property type="entry name" value="Cytochrome P450"/>
    <property type="match status" value="2"/>
</dbReference>
<dbReference type="SUPFAM" id="SSF48264">
    <property type="entry name" value="Cytochrome P450"/>
    <property type="match status" value="1"/>
</dbReference>
<evidence type="ECO:0000256" key="5">
    <source>
        <dbReference type="RuleBase" id="RU000461"/>
    </source>
</evidence>
<evidence type="ECO:0000313" key="7">
    <source>
        <dbReference type="Proteomes" id="UP001215712"/>
    </source>
</evidence>
<keyword evidence="7" id="KW-1185">Reference proteome</keyword>
<comment type="similarity">
    <text evidence="5">Belongs to the cytochrome P450 family.</text>
</comment>
<proteinExistence type="inferred from homology"/>
<dbReference type="InterPro" id="IPR017972">
    <property type="entry name" value="Cyt_P450_CS"/>
</dbReference>
<dbReference type="GO" id="GO:0043386">
    <property type="term" value="P:mycotoxin biosynthetic process"/>
    <property type="evidence" value="ECO:0007669"/>
    <property type="project" value="UniProtKB-ARBA"/>
</dbReference>